<accession>A0A7X0D6M3</accession>
<proteinExistence type="predicted"/>
<dbReference type="Pfam" id="PF13358">
    <property type="entry name" value="DDE_3"/>
    <property type="match status" value="1"/>
</dbReference>
<dbReference type="Proteomes" id="UP000546642">
    <property type="component" value="Unassembled WGS sequence"/>
</dbReference>
<evidence type="ECO:0000313" key="2">
    <source>
        <dbReference type="EMBL" id="MBB6172881.1"/>
    </source>
</evidence>
<dbReference type="AlphaFoldDB" id="A0A7X0D6M3"/>
<organism evidence="2 3">
    <name type="scientific">Nocardiopsis mwathae</name>
    <dbReference type="NCBI Taxonomy" id="1472723"/>
    <lineage>
        <taxon>Bacteria</taxon>
        <taxon>Bacillati</taxon>
        <taxon>Actinomycetota</taxon>
        <taxon>Actinomycetes</taxon>
        <taxon>Streptosporangiales</taxon>
        <taxon>Nocardiopsidaceae</taxon>
        <taxon>Nocardiopsis</taxon>
    </lineage>
</organism>
<sequence length="100" mass="11223">MLVWDNLNPHKSARMRAFIEATDWLSAVHLPAYAPDLNPVEGLWSLIKRGELANLAVTGIDHLARVVRRPMHRLQHRPEVLMGLLAQTGLAPITDTDITK</sequence>
<reference evidence="2 3" key="1">
    <citation type="submission" date="2020-08" db="EMBL/GenBank/DDBJ databases">
        <title>Sequencing the genomes of 1000 actinobacteria strains.</title>
        <authorList>
            <person name="Klenk H.-P."/>
        </authorList>
    </citation>
    <scope>NUCLEOTIDE SEQUENCE [LARGE SCALE GENOMIC DNA]</scope>
    <source>
        <strain evidence="2 3">DSM 46659</strain>
    </source>
</reference>
<dbReference type="EMBL" id="JACHDS010000001">
    <property type="protein sequence ID" value="MBB6172881.1"/>
    <property type="molecule type" value="Genomic_DNA"/>
</dbReference>
<dbReference type="GO" id="GO:0003676">
    <property type="term" value="F:nucleic acid binding"/>
    <property type="evidence" value="ECO:0007669"/>
    <property type="project" value="InterPro"/>
</dbReference>
<dbReference type="InterPro" id="IPR038717">
    <property type="entry name" value="Tc1-like_DDE_dom"/>
</dbReference>
<protein>
    <recommendedName>
        <fullName evidence="1">Tc1-like transposase DDE domain-containing protein</fullName>
    </recommendedName>
</protein>
<gene>
    <name evidence="2" type="ORF">HNR23_002941</name>
</gene>
<dbReference type="Gene3D" id="3.30.420.10">
    <property type="entry name" value="Ribonuclease H-like superfamily/Ribonuclease H"/>
    <property type="match status" value="1"/>
</dbReference>
<keyword evidence="3" id="KW-1185">Reference proteome</keyword>
<name>A0A7X0D6M3_9ACTN</name>
<evidence type="ECO:0000313" key="3">
    <source>
        <dbReference type="Proteomes" id="UP000546642"/>
    </source>
</evidence>
<dbReference type="InterPro" id="IPR036397">
    <property type="entry name" value="RNaseH_sf"/>
</dbReference>
<evidence type="ECO:0000259" key="1">
    <source>
        <dbReference type="Pfam" id="PF13358"/>
    </source>
</evidence>
<feature type="domain" description="Tc1-like transposase DDE" evidence="1">
    <location>
        <begin position="1"/>
        <end position="50"/>
    </location>
</feature>
<comment type="caution">
    <text evidence="2">The sequence shown here is derived from an EMBL/GenBank/DDBJ whole genome shotgun (WGS) entry which is preliminary data.</text>
</comment>